<dbReference type="GO" id="GO:0005615">
    <property type="term" value="C:extracellular space"/>
    <property type="evidence" value="ECO:0007669"/>
    <property type="project" value="InterPro"/>
</dbReference>
<evidence type="ECO:0000256" key="5">
    <source>
        <dbReference type="ARBA" id="ARBA00012784"/>
    </source>
</evidence>
<dbReference type="CDD" id="cd01321">
    <property type="entry name" value="ADGF"/>
    <property type="match status" value="1"/>
</dbReference>
<keyword evidence="18" id="KW-1185">Reference proteome</keyword>
<comment type="similarity">
    <text evidence="3">Belongs to the V-ATPase E subunit family.</text>
</comment>
<keyword evidence="9" id="KW-0732">Signal</keyword>
<evidence type="ECO:0000256" key="8">
    <source>
        <dbReference type="ARBA" id="ARBA00022723"/>
    </source>
</evidence>
<comment type="function">
    <text evidence="13">Subunit of the V1 complex of vacuolar(H+)-ATPase (V-ATPase), a multisubunit enzyme composed of a peripheral complex (V1) that hydrolyzes ATP and a membrane integral complex (V0) that translocates protons. V-ATPase is responsible for acidifying and maintaining the pH of intracellular compartments and in some cell types, is targeted to the plasma membrane, where it is responsible for acidifying the extracellular environment.</text>
</comment>
<dbReference type="EC" id="3.5.4.4" evidence="5"/>
<evidence type="ECO:0000313" key="18">
    <source>
        <dbReference type="Proteomes" id="UP000693946"/>
    </source>
</evidence>
<keyword evidence="6" id="KW-0813">Transport</keyword>
<feature type="domain" description="Adenosine deaminase" evidence="15">
    <location>
        <begin position="445"/>
        <end position="734"/>
    </location>
</feature>
<evidence type="ECO:0000259" key="16">
    <source>
        <dbReference type="Pfam" id="PF08451"/>
    </source>
</evidence>
<comment type="cofactor">
    <cofactor evidence="1">
        <name>Zn(2+)</name>
        <dbReference type="ChEBI" id="CHEBI:29105"/>
    </cofactor>
</comment>
<dbReference type="FunFam" id="3.20.20.140:FF:000017">
    <property type="entry name" value="Adenosine deaminase 2"/>
    <property type="match status" value="1"/>
</dbReference>
<accession>A0AAV6QUY5</accession>
<dbReference type="GO" id="GO:0004000">
    <property type="term" value="F:adenosine deaminase activity"/>
    <property type="evidence" value="ECO:0007669"/>
    <property type="project" value="InterPro"/>
</dbReference>
<comment type="subcellular location">
    <subcellularLocation>
        <location evidence="2">Secreted</location>
    </subcellularLocation>
</comment>
<keyword evidence="10" id="KW-0375">Hydrogen ion transport</keyword>
<dbReference type="Pfam" id="PF08451">
    <property type="entry name" value="A_deaminase_N"/>
    <property type="match status" value="1"/>
</dbReference>
<feature type="domain" description="Adenosine/AMP deaminase N-terminal" evidence="16">
    <location>
        <begin position="280"/>
        <end position="346"/>
    </location>
</feature>
<evidence type="ECO:0000256" key="3">
    <source>
        <dbReference type="ARBA" id="ARBA00005901"/>
    </source>
</evidence>
<keyword evidence="12" id="KW-0406">Ion transport</keyword>
<evidence type="ECO:0000256" key="9">
    <source>
        <dbReference type="ARBA" id="ARBA00022729"/>
    </source>
</evidence>
<keyword evidence="8" id="KW-0479">Metal-binding</keyword>
<dbReference type="Pfam" id="PF00962">
    <property type="entry name" value="A_deaminase"/>
    <property type="match status" value="1"/>
</dbReference>
<dbReference type="InterPro" id="IPR013659">
    <property type="entry name" value="A_deaminase_N"/>
</dbReference>
<dbReference type="HAMAP" id="MF_00311">
    <property type="entry name" value="ATP_synth_E_arch"/>
    <property type="match status" value="1"/>
</dbReference>
<keyword evidence="7" id="KW-0964">Secreted</keyword>
<proteinExistence type="inferred from homology"/>
<keyword evidence="11" id="KW-0378">Hydrolase</keyword>
<comment type="similarity">
    <text evidence="4">Belongs to the metallo-dependent hydrolases superfamily. Adenosine and AMP deaminases family. ADGF subfamily.</text>
</comment>
<dbReference type="InterPro" id="IPR006331">
    <property type="entry name" value="ADGF"/>
</dbReference>
<dbReference type="GO" id="GO:0046961">
    <property type="term" value="F:proton-transporting ATPase activity, rotational mechanism"/>
    <property type="evidence" value="ECO:0007669"/>
    <property type="project" value="InterPro"/>
</dbReference>
<evidence type="ECO:0000256" key="13">
    <source>
        <dbReference type="ARBA" id="ARBA00045737"/>
    </source>
</evidence>
<dbReference type="EMBL" id="JAGKHQ010000015">
    <property type="protein sequence ID" value="KAG7495900.1"/>
    <property type="molecule type" value="Genomic_DNA"/>
</dbReference>
<organism evidence="17 18">
    <name type="scientific">Solea senegalensis</name>
    <name type="common">Senegalese sole</name>
    <dbReference type="NCBI Taxonomy" id="28829"/>
    <lineage>
        <taxon>Eukaryota</taxon>
        <taxon>Metazoa</taxon>
        <taxon>Chordata</taxon>
        <taxon>Craniata</taxon>
        <taxon>Vertebrata</taxon>
        <taxon>Euteleostomi</taxon>
        <taxon>Actinopterygii</taxon>
        <taxon>Neopterygii</taxon>
        <taxon>Teleostei</taxon>
        <taxon>Neoteleostei</taxon>
        <taxon>Acanthomorphata</taxon>
        <taxon>Carangaria</taxon>
        <taxon>Pleuronectiformes</taxon>
        <taxon>Pleuronectoidei</taxon>
        <taxon>Soleidae</taxon>
        <taxon>Solea</taxon>
    </lineage>
</organism>
<dbReference type="NCBIfam" id="TIGR01431">
    <property type="entry name" value="adm_rel"/>
    <property type="match status" value="1"/>
</dbReference>
<dbReference type="GO" id="GO:0006154">
    <property type="term" value="P:adenosine catabolic process"/>
    <property type="evidence" value="ECO:0007669"/>
    <property type="project" value="InterPro"/>
</dbReference>
<gene>
    <name evidence="17" type="ORF">JOB18_007697</name>
</gene>
<sequence length="753" mass="85693">MALSDADVQKQIKHMMAFIEQEANEKAEEIDAKAEEEFNIEKGRLVQTQRLKIMEYYEKKEKQIEQQKKIQMSNLMNQARLKVLKARDDMISEMLNEARQRLGKVAKDPARYPALLDGLMLQGFYQLLESKVTVRCRKQDVQLVQASIQRNLPIYKASVKNSLEVRVDQDNFLPADISGGVEIYNGDGKIKVANTLESRLDLMAQQMMPEIRVALFVEQLLLCETEGSFPDLVNGRVCSASLCQLMWQLWWRQINKAVVTCASLLVVVCVSVNDGMPEPKQRELLMRQEASRQTGGHVTLTAAERQLDARLQRLKQREMSAARFPPSIHFFKAKPLIQKSSVFKLLQQMPKGAALHIHSSALVSVEWLVKNATYRPHCHVCFTWDNSVRFLFSERPPFLRWDCFHWQLLEKLRATTKDLSAFDNRLMQHLTLFTDDPDSEYPDQDAVWQKFENAFIAAAGLVCHAPVLRDYYYKGLEELHQDNIMYLELRSGVSKTYELDGTVHDKIWTLRMFQDVVEKFKADHPDFLGARVIISVHRALSVSEVKDAIRETIQLQRDFPDVVAGFDLVGREDAGRTLWSFREALSLPVDMGVTLPYFFHAGETDDEGTDVDQNLLDALLFNTTRIGHGFALAHHPLAKELSRKHDVAVEVCPISNQVLKLVSDLRNHPAAVLMSEGHPLVISSDDPSLFGTTGLSYDFYQAFVGIGGLKANLATLKELALNSIRYSSLPAHLKDTACAAWQRKWDVFIAENS</sequence>
<evidence type="ECO:0000256" key="11">
    <source>
        <dbReference type="ARBA" id="ARBA00022801"/>
    </source>
</evidence>
<dbReference type="InterPro" id="IPR001365">
    <property type="entry name" value="A_deaminase_dom"/>
</dbReference>
<evidence type="ECO:0000256" key="6">
    <source>
        <dbReference type="ARBA" id="ARBA00022448"/>
    </source>
</evidence>
<protein>
    <recommendedName>
        <fullName evidence="5">adenosine deaminase</fullName>
        <ecNumber evidence="5">3.5.4.4</ecNumber>
    </recommendedName>
</protein>
<dbReference type="InterPro" id="IPR002842">
    <property type="entry name" value="ATPase_V1_Esu"/>
</dbReference>
<comment type="caution">
    <text evidence="17">The sequence shown here is derived from an EMBL/GenBank/DDBJ whole genome shotgun (WGS) entry which is preliminary data.</text>
</comment>
<evidence type="ECO:0000313" key="17">
    <source>
        <dbReference type="EMBL" id="KAG7495900.1"/>
    </source>
</evidence>
<comment type="catalytic activity">
    <reaction evidence="14">
        <text>adenosine + H2O + H(+) = inosine + NH4(+)</text>
        <dbReference type="Rhea" id="RHEA:24408"/>
        <dbReference type="ChEBI" id="CHEBI:15377"/>
        <dbReference type="ChEBI" id="CHEBI:15378"/>
        <dbReference type="ChEBI" id="CHEBI:16335"/>
        <dbReference type="ChEBI" id="CHEBI:17596"/>
        <dbReference type="ChEBI" id="CHEBI:28938"/>
        <dbReference type="EC" id="3.5.4.4"/>
    </reaction>
</comment>
<dbReference type="GO" id="GO:0033178">
    <property type="term" value="C:proton-transporting two-sector ATPase complex, catalytic domain"/>
    <property type="evidence" value="ECO:0007669"/>
    <property type="project" value="InterPro"/>
</dbReference>
<evidence type="ECO:0000256" key="4">
    <source>
        <dbReference type="ARBA" id="ARBA00006083"/>
    </source>
</evidence>
<dbReference type="AlphaFoldDB" id="A0AAV6QUY5"/>
<evidence type="ECO:0000256" key="10">
    <source>
        <dbReference type="ARBA" id="ARBA00022781"/>
    </source>
</evidence>
<dbReference type="Proteomes" id="UP000693946">
    <property type="component" value="Linkage Group LG3"/>
</dbReference>
<dbReference type="GO" id="GO:0046872">
    <property type="term" value="F:metal ion binding"/>
    <property type="evidence" value="ECO:0007669"/>
    <property type="project" value="UniProtKB-KW"/>
</dbReference>
<evidence type="ECO:0000259" key="15">
    <source>
        <dbReference type="Pfam" id="PF00962"/>
    </source>
</evidence>
<dbReference type="PANTHER" id="PTHR45715">
    <property type="entry name" value="ATPASE H+-TRANSPORTING V1 SUBUNIT E1A-RELATED"/>
    <property type="match status" value="1"/>
</dbReference>
<evidence type="ECO:0000256" key="7">
    <source>
        <dbReference type="ARBA" id="ARBA00022525"/>
    </source>
</evidence>
<evidence type="ECO:0000256" key="14">
    <source>
        <dbReference type="ARBA" id="ARBA00047764"/>
    </source>
</evidence>
<reference evidence="17 18" key="1">
    <citation type="journal article" date="2021" name="Sci. Rep.">
        <title>Chromosome anchoring in Senegalese sole (Solea senegalensis) reveals sex-associated markers and genome rearrangements in flatfish.</title>
        <authorList>
            <person name="Guerrero-Cozar I."/>
            <person name="Gomez-Garrido J."/>
            <person name="Berbel C."/>
            <person name="Martinez-Blanch J.F."/>
            <person name="Alioto T."/>
            <person name="Claros M.G."/>
            <person name="Gagnaire P.A."/>
            <person name="Manchado M."/>
        </authorList>
    </citation>
    <scope>NUCLEOTIDE SEQUENCE [LARGE SCALE GENOMIC DNA]</scope>
    <source>
        <strain evidence="17">Sse05_10M</strain>
    </source>
</reference>
<dbReference type="FunFam" id="3.30.2320.30:FF:000001">
    <property type="entry name" value="V-type proton atpase subunit e 1"/>
    <property type="match status" value="1"/>
</dbReference>
<evidence type="ECO:0000256" key="1">
    <source>
        <dbReference type="ARBA" id="ARBA00001947"/>
    </source>
</evidence>
<dbReference type="Pfam" id="PF01991">
    <property type="entry name" value="vATP-synt_E"/>
    <property type="match status" value="1"/>
</dbReference>
<evidence type="ECO:0000256" key="12">
    <source>
        <dbReference type="ARBA" id="ARBA00023065"/>
    </source>
</evidence>
<evidence type="ECO:0000256" key="2">
    <source>
        <dbReference type="ARBA" id="ARBA00004613"/>
    </source>
</evidence>
<name>A0AAV6QUY5_SOLSE</name>